<dbReference type="Gene3D" id="3.40.50.720">
    <property type="entry name" value="NAD(P)-binding Rossmann-like Domain"/>
    <property type="match status" value="2"/>
</dbReference>
<comment type="similarity">
    <text evidence="3 13">Belongs to the D-isomer specific 2-hydroxyacid dehydrogenase family.</text>
</comment>
<dbReference type="NCBIfam" id="NF008759">
    <property type="entry name" value="PRK11790.1"/>
    <property type="match status" value="1"/>
</dbReference>
<feature type="domain" description="ACT" evidence="14">
    <location>
        <begin position="329"/>
        <end position="400"/>
    </location>
</feature>
<proteinExistence type="inferred from homology"/>
<dbReference type="SUPFAM" id="SSF51735">
    <property type="entry name" value="NAD(P)-binding Rossmann-fold domains"/>
    <property type="match status" value="1"/>
</dbReference>
<evidence type="ECO:0000256" key="3">
    <source>
        <dbReference type="ARBA" id="ARBA00005854"/>
    </source>
</evidence>
<reference evidence="15 16" key="1">
    <citation type="submission" date="2020-02" db="EMBL/GenBank/DDBJ databases">
        <authorList>
            <person name="Sun Q."/>
        </authorList>
    </citation>
    <scope>NUCLEOTIDE SEQUENCE [LARGE SCALE GENOMIC DNA]</scope>
    <source>
        <strain evidence="15 16">YIM 13062</strain>
    </source>
</reference>
<dbReference type="EMBL" id="JAAVUN010000028">
    <property type="protein sequence ID" value="NKE10505.1"/>
    <property type="molecule type" value="Genomic_DNA"/>
</dbReference>
<evidence type="ECO:0000256" key="11">
    <source>
        <dbReference type="ARBA" id="ARBA00048126"/>
    </source>
</evidence>
<comment type="pathway">
    <text evidence="2">Amino-acid biosynthesis; L-serine biosynthesis; L-serine from 3-phospho-D-glycerate: step 1/3.</text>
</comment>
<dbReference type="InterPro" id="IPR045865">
    <property type="entry name" value="ACT-like_dom_sf"/>
</dbReference>
<evidence type="ECO:0000313" key="16">
    <source>
        <dbReference type="Proteomes" id="UP000521379"/>
    </source>
</evidence>
<dbReference type="EC" id="1.1.1.399" evidence="4"/>
<dbReference type="CDD" id="cd12176">
    <property type="entry name" value="PGDH_3"/>
    <property type="match status" value="1"/>
</dbReference>
<evidence type="ECO:0000256" key="7">
    <source>
        <dbReference type="ARBA" id="ARBA00023002"/>
    </source>
</evidence>
<keyword evidence="16" id="KW-1185">Reference proteome</keyword>
<evidence type="ECO:0000313" key="15">
    <source>
        <dbReference type="EMBL" id="NKE10505.1"/>
    </source>
</evidence>
<dbReference type="InterPro" id="IPR050857">
    <property type="entry name" value="D-2-hydroxyacid_DH"/>
</dbReference>
<evidence type="ECO:0000256" key="6">
    <source>
        <dbReference type="ARBA" id="ARBA00021582"/>
    </source>
</evidence>
<dbReference type="Proteomes" id="UP000521379">
    <property type="component" value="Unassembled WGS sequence"/>
</dbReference>
<dbReference type="InterPro" id="IPR006139">
    <property type="entry name" value="D-isomer_2_OHA_DH_cat_dom"/>
</dbReference>
<evidence type="ECO:0000256" key="5">
    <source>
        <dbReference type="ARBA" id="ARBA00013143"/>
    </source>
</evidence>
<dbReference type="Pfam" id="PF00389">
    <property type="entry name" value="2-Hacid_dh"/>
    <property type="match status" value="1"/>
</dbReference>
<dbReference type="GO" id="GO:0006564">
    <property type="term" value="P:L-serine biosynthetic process"/>
    <property type="evidence" value="ECO:0007669"/>
    <property type="project" value="UniProtKB-KW"/>
</dbReference>
<dbReference type="AlphaFoldDB" id="A0A846U221"/>
<evidence type="ECO:0000256" key="10">
    <source>
        <dbReference type="ARBA" id="ARBA00030455"/>
    </source>
</evidence>
<evidence type="ECO:0000256" key="8">
    <source>
        <dbReference type="ARBA" id="ARBA00023027"/>
    </source>
</evidence>
<gene>
    <name evidence="15" type="primary">serA</name>
    <name evidence="15" type="ORF">GTW58_11310</name>
</gene>
<dbReference type="FunFam" id="3.40.50.720:FF:000041">
    <property type="entry name" value="D-3-phosphoglycerate dehydrogenase"/>
    <property type="match status" value="1"/>
</dbReference>
<dbReference type="SUPFAM" id="SSF52283">
    <property type="entry name" value="Formate/glycerate dehydrogenase catalytic domain-like"/>
    <property type="match status" value="1"/>
</dbReference>
<evidence type="ECO:0000256" key="12">
    <source>
        <dbReference type="ARBA" id="ARBA00048731"/>
    </source>
</evidence>
<protein>
    <recommendedName>
        <fullName evidence="6">D-3-phosphoglycerate dehydrogenase</fullName>
        <ecNumber evidence="4">1.1.1.399</ecNumber>
        <ecNumber evidence="5">1.1.1.95</ecNumber>
    </recommendedName>
    <alternativeName>
        <fullName evidence="10">2-oxoglutarate reductase</fullName>
    </alternativeName>
</protein>
<comment type="catalytic activity">
    <reaction evidence="11">
        <text>(R)-2-hydroxyglutarate + NAD(+) = 2-oxoglutarate + NADH + H(+)</text>
        <dbReference type="Rhea" id="RHEA:49612"/>
        <dbReference type="ChEBI" id="CHEBI:15378"/>
        <dbReference type="ChEBI" id="CHEBI:15801"/>
        <dbReference type="ChEBI" id="CHEBI:16810"/>
        <dbReference type="ChEBI" id="CHEBI:57540"/>
        <dbReference type="ChEBI" id="CHEBI:57945"/>
        <dbReference type="EC" id="1.1.1.399"/>
    </reaction>
</comment>
<dbReference type="Pfam" id="PF22629">
    <property type="entry name" value="ACT_AHAS_ss"/>
    <property type="match status" value="1"/>
</dbReference>
<keyword evidence="9" id="KW-0718">Serine biosynthesis</keyword>
<dbReference type="InterPro" id="IPR036291">
    <property type="entry name" value="NAD(P)-bd_dom_sf"/>
</dbReference>
<dbReference type="GO" id="GO:0047545">
    <property type="term" value="F:(S)-2-hydroxyglutarate dehydrogenase activity"/>
    <property type="evidence" value="ECO:0007669"/>
    <property type="project" value="UniProtKB-ARBA"/>
</dbReference>
<sequence length="400" mass="42898">MKALLLENIHTDAEEILRRHGVEVETRKGALDEAELIEALEGVDLLGIRSKTTVSRAVFEARPDLMAVGAFCIGTNQIDLVAAAEFATPCFNAPYSNTRSVVELAIGEIISMARHLTDKNAAMHSGNWDKSAKGAHEVRGRTLGLIGYGNIGKQLSVLAESLGMQVYFYDVRDELPMGNAKKCSSMDELFEKSETISLHVDGRLSNAGLIGRAEFEKMRPRTLFLNLSRGHVVDIDALKDALVSGHIAGAGIDVYPEEPKASGDPFESPLQGLPNVILTPHIGGSTAEAQENIGHFVASKMLDYVEQGSTALSVNFPQVQLQPVRAGVRLLHVHENVPGVLTAVNSVLSEHGVNVDGQQLVTEGPTGYMVTDCSSGVNSTVVEEILALPATMRLATIGNL</sequence>
<dbReference type="InterPro" id="IPR054480">
    <property type="entry name" value="AHAS_small-like_ACT"/>
</dbReference>
<evidence type="ECO:0000256" key="4">
    <source>
        <dbReference type="ARBA" id="ARBA00013001"/>
    </source>
</evidence>
<dbReference type="SUPFAM" id="SSF55021">
    <property type="entry name" value="ACT-like"/>
    <property type="match status" value="1"/>
</dbReference>
<evidence type="ECO:0000256" key="1">
    <source>
        <dbReference type="ARBA" id="ARBA00003800"/>
    </source>
</evidence>
<keyword evidence="7 13" id="KW-0560">Oxidoreductase</keyword>
<name>A0A846U221_9MICC</name>
<organism evidence="15 16">
    <name type="scientific">Kocuria subflava</name>
    <dbReference type="NCBI Taxonomy" id="1736139"/>
    <lineage>
        <taxon>Bacteria</taxon>
        <taxon>Bacillati</taxon>
        <taxon>Actinomycetota</taxon>
        <taxon>Actinomycetes</taxon>
        <taxon>Micrococcales</taxon>
        <taxon>Micrococcaceae</taxon>
        <taxon>Kocuria</taxon>
    </lineage>
</organism>
<dbReference type="PROSITE" id="PS51671">
    <property type="entry name" value="ACT"/>
    <property type="match status" value="1"/>
</dbReference>
<dbReference type="GO" id="GO:0004617">
    <property type="term" value="F:phosphoglycerate dehydrogenase activity"/>
    <property type="evidence" value="ECO:0007669"/>
    <property type="project" value="UniProtKB-EC"/>
</dbReference>
<evidence type="ECO:0000256" key="2">
    <source>
        <dbReference type="ARBA" id="ARBA00005216"/>
    </source>
</evidence>
<dbReference type="PANTHER" id="PTHR42789:SF1">
    <property type="entry name" value="D-ISOMER SPECIFIC 2-HYDROXYACID DEHYDROGENASE FAMILY PROTEIN (AFU_ORTHOLOGUE AFUA_6G10090)"/>
    <property type="match status" value="1"/>
</dbReference>
<accession>A0A846U221</accession>
<dbReference type="UniPathway" id="UPA00135">
    <property type="reaction ID" value="UER00196"/>
</dbReference>
<dbReference type="InterPro" id="IPR002912">
    <property type="entry name" value="ACT_dom"/>
</dbReference>
<keyword evidence="9" id="KW-0028">Amino-acid biosynthesis</keyword>
<evidence type="ECO:0000259" key="14">
    <source>
        <dbReference type="PROSITE" id="PS51671"/>
    </source>
</evidence>
<comment type="catalytic activity">
    <reaction evidence="12">
        <text>(2R)-3-phosphoglycerate + NAD(+) = 3-phosphooxypyruvate + NADH + H(+)</text>
        <dbReference type="Rhea" id="RHEA:12641"/>
        <dbReference type="ChEBI" id="CHEBI:15378"/>
        <dbReference type="ChEBI" id="CHEBI:18110"/>
        <dbReference type="ChEBI" id="CHEBI:57540"/>
        <dbReference type="ChEBI" id="CHEBI:57945"/>
        <dbReference type="ChEBI" id="CHEBI:58272"/>
        <dbReference type="EC" id="1.1.1.95"/>
    </reaction>
</comment>
<dbReference type="Gene3D" id="3.30.70.260">
    <property type="match status" value="1"/>
</dbReference>
<evidence type="ECO:0000256" key="9">
    <source>
        <dbReference type="ARBA" id="ARBA00023299"/>
    </source>
</evidence>
<evidence type="ECO:0000256" key="13">
    <source>
        <dbReference type="RuleBase" id="RU003719"/>
    </source>
</evidence>
<comment type="caution">
    <text evidence="15">The sequence shown here is derived from an EMBL/GenBank/DDBJ whole genome shotgun (WGS) entry which is preliminary data.</text>
</comment>
<dbReference type="PANTHER" id="PTHR42789">
    <property type="entry name" value="D-ISOMER SPECIFIC 2-HYDROXYACID DEHYDROGENASE FAMILY PROTEIN (AFU_ORTHOLOGUE AFUA_6G10090)"/>
    <property type="match status" value="1"/>
</dbReference>
<dbReference type="Pfam" id="PF02826">
    <property type="entry name" value="2-Hacid_dh_C"/>
    <property type="match status" value="1"/>
</dbReference>
<dbReference type="EC" id="1.1.1.95" evidence="5"/>
<dbReference type="InterPro" id="IPR006140">
    <property type="entry name" value="D-isomer_DH_NAD-bd"/>
</dbReference>
<keyword evidence="8" id="KW-0520">NAD</keyword>
<comment type="function">
    <text evidence="1">Catalyzes the reversible oxidation of 3-phospho-D-glycerate to 3-phosphonooxypyruvate, the first step of the phosphorylated L-serine biosynthesis pathway. Also catalyzes the reversible oxidation of 2-hydroxyglutarate to 2-oxoglutarate.</text>
</comment>
<dbReference type="GO" id="GO:0051287">
    <property type="term" value="F:NAD binding"/>
    <property type="evidence" value="ECO:0007669"/>
    <property type="project" value="InterPro"/>
</dbReference>